<dbReference type="OMA" id="HEDLCPR"/>
<reference evidence="3" key="1">
    <citation type="submission" date="2009-05" db="EMBL/GenBank/DDBJ databases">
        <title>The genome sequence of Ajellomyces capsulatus strain H143.</title>
        <authorList>
            <person name="Champion M."/>
            <person name="Cuomo C.A."/>
            <person name="Ma L.-J."/>
            <person name="Henn M.R."/>
            <person name="Sil A."/>
            <person name="Goldman B."/>
            <person name="Young S.K."/>
            <person name="Kodira C.D."/>
            <person name="Zeng Q."/>
            <person name="Koehrsen M."/>
            <person name="Alvarado L."/>
            <person name="Berlin A.M."/>
            <person name="Borenstein D."/>
            <person name="Chen Z."/>
            <person name="Engels R."/>
            <person name="Freedman E."/>
            <person name="Gellesch M."/>
            <person name="Goldberg J."/>
            <person name="Griggs A."/>
            <person name="Gujja S."/>
            <person name="Heiman D.I."/>
            <person name="Hepburn T.A."/>
            <person name="Howarth C."/>
            <person name="Jen D."/>
            <person name="Larson L."/>
            <person name="Lewis B."/>
            <person name="Mehta T."/>
            <person name="Park D."/>
            <person name="Pearson M."/>
            <person name="Roberts A."/>
            <person name="Saif S."/>
            <person name="Shea T.D."/>
            <person name="Shenoy N."/>
            <person name="Sisk P."/>
            <person name="Stolte C."/>
            <person name="Sykes S."/>
            <person name="Walk T."/>
            <person name="White J."/>
            <person name="Yandava C."/>
            <person name="Klein B."/>
            <person name="McEwen J.G."/>
            <person name="Puccia R."/>
            <person name="Goldman G.H."/>
            <person name="Felipe M.S."/>
            <person name="Nino-Vega G."/>
            <person name="San-Blas G."/>
            <person name="Taylor J.W."/>
            <person name="Mendoza L."/>
            <person name="Galagan J.E."/>
            <person name="Nusbaum C."/>
            <person name="Birren B.W."/>
        </authorList>
    </citation>
    <scope>NUCLEOTIDE SEQUENCE [LARGE SCALE GENOMIC DNA]</scope>
    <source>
        <strain evidence="3">H143</strain>
    </source>
</reference>
<dbReference type="GO" id="GO:0004672">
    <property type="term" value="F:protein kinase activity"/>
    <property type="evidence" value="ECO:0007669"/>
    <property type="project" value="InterPro"/>
</dbReference>
<name>C6HT01_AJECH</name>
<dbReference type="PROSITE" id="PS50011">
    <property type="entry name" value="PROTEIN_KINASE_DOM"/>
    <property type="match status" value="1"/>
</dbReference>
<dbReference type="Proteomes" id="UP000002624">
    <property type="component" value="Unassembled WGS sequence"/>
</dbReference>
<sequence length="345" mass="38992">MTYPLSESFCTRFHCSKPPLPYLTGSKFTVVSHNPPKPTTGSCALVGDAVGERESIHPLDRCLRHPPLPGSNGQTKVDLKIVETVRTGDNRNAQLVAVRVVNVGSRPSVPLPTDMNILAKIYDPLYFDHEQDDADPFLCVDHNYSHETAAYRVLGELQGTIIPKFFGSFSLELFLNRTTSCFVRLILIEIIPGDSMQDLDPTRFLQAERQAIMKELIDAESRLYTYDVQHRDLFPRNVLILGRPGLESRPIVIVDFGTSVVGRSRFPGIPEEEQRYLPGTPISPLLRWHEARGNRQSFQAWIDWDWQPWLEDLYGSDRASVTELMKSVWLPPFLTEPPTQPPGIA</sequence>
<protein>
    <recommendedName>
        <fullName evidence="1">Protein kinase domain-containing protein</fullName>
    </recommendedName>
</protein>
<organism evidence="2 3">
    <name type="scientific">Ajellomyces capsulatus (strain H143)</name>
    <name type="common">Darling's disease fungus</name>
    <name type="synonym">Histoplasma capsulatum</name>
    <dbReference type="NCBI Taxonomy" id="544712"/>
    <lineage>
        <taxon>Eukaryota</taxon>
        <taxon>Fungi</taxon>
        <taxon>Dikarya</taxon>
        <taxon>Ascomycota</taxon>
        <taxon>Pezizomycotina</taxon>
        <taxon>Eurotiomycetes</taxon>
        <taxon>Eurotiomycetidae</taxon>
        <taxon>Onygenales</taxon>
        <taxon>Ajellomycetaceae</taxon>
        <taxon>Histoplasma</taxon>
    </lineage>
</organism>
<evidence type="ECO:0000313" key="2">
    <source>
        <dbReference type="EMBL" id="EER36676.1"/>
    </source>
</evidence>
<dbReference type="InterPro" id="IPR000719">
    <property type="entry name" value="Prot_kinase_dom"/>
</dbReference>
<evidence type="ECO:0000313" key="3">
    <source>
        <dbReference type="Proteomes" id="UP000002624"/>
    </source>
</evidence>
<dbReference type="Gene3D" id="1.10.510.10">
    <property type="entry name" value="Transferase(Phosphotransferase) domain 1"/>
    <property type="match status" value="1"/>
</dbReference>
<feature type="domain" description="Protein kinase" evidence="1">
    <location>
        <begin position="63"/>
        <end position="345"/>
    </location>
</feature>
<dbReference type="EMBL" id="GG692439">
    <property type="protein sequence ID" value="EER36676.1"/>
    <property type="molecule type" value="Genomic_DNA"/>
</dbReference>
<dbReference type="GO" id="GO:0005524">
    <property type="term" value="F:ATP binding"/>
    <property type="evidence" value="ECO:0007669"/>
    <property type="project" value="InterPro"/>
</dbReference>
<dbReference type="HOGENOM" id="CLU_044881_1_0_1"/>
<dbReference type="SUPFAM" id="SSF56112">
    <property type="entry name" value="Protein kinase-like (PK-like)"/>
    <property type="match status" value="1"/>
</dbReference>
<dbReference type="VEuPathDB" id="FungiDB:HCDG_09332"/>
<dbReference type="InterPro" id="IPR011009">
    <property type="entry name" value="Kinase-like_dom_sf"/>
</dbReference>
<proteinExistence type="predicted"/>
<accession>C6HT01</accession>
<evidence type="ECO:0000259" key="1">
    <source>
        <dbReference type="PROSITE" id="PS50011"/>
    </source>
</evidence>
<gene>
    <name evidence="2" type="ORF">HCDG_09332</name>
</gene>
<dbReference type="AlphaFoldDB" id="C6HT01"/>
<dbReference type="OrthoDB" id="4267316at2759"/>